<protein>
    <submittedName>
        <fullName evidence="1">Uncharacterized protein</fullName>
    </submittedName>
</protein>
<dbReference type="AlphaFoldDB" id="A0A160T460"/>
<keyword evidence="2" id="KW-1185">Reference proteome</keyword>
<dbReference type="KEGG" id="pbf:CFX0092_A3183"/>
<gene>
    <name evidence="1" type="ORF">CFX0092_A3183</name>
</gene>
<sequence length="612" mass="68954">MDYTLTVLDTAGIQQYIFDSNELRENIGASELLLRATTLLAFDHLDHLDIKHNIGRRSPDDYEWDYLDVKPFEVFPGREAAEVIYAGGGNTVILFGGDNHRQLAHRFVYSLSKELLTIAPGLALYAAHQPYNADTGESLPAVVKKAMEQLAQLKGELPPPTPLLGLGVTAACTSTGLPAVGRHPSPDKSGLASAASREVRAKWRYSGWQPVEERPPGPEVERYAKKRLHDYFDNIGDYRWSDDLDYIGGVPGREESFIAVVHADGNGMGRRIQQMNNFFDTELPREPRAYIKAMRTLSRALQITAHKALNAMVTELRDTLAERETPAADRPPERLTATKDRRSIFPFRPIVFGGDDVTWVCAGIWGIDLARRYLLELEKQELPDFVQLLIEAGIEEEKAARLVAEYQANGDLPRSNIPYACAGVCIVKTHYPFSQAYAVAEALAKSAKERVRDLKPDKSASAIDWHFTTTGLSGSLEDIRRREYQVEGHNLTARPLVLDHELPTWRNWKNFYDVWRQLDLFWFDSRNKVVALREALRQGPAAVRQFEQIDRQGVHLPVLDLGGTGFELNGGWVMSMTEADNDATRAENRCAYFDAIEVFQMLEQLPEKQEES</sequence>
<dbReference type="OrthoDB" id="442064at2"/>
<dbReference type="EMBL" id="LN890655">
    <property type="protein sequence ID" value="CUS05061.2"/>
    <property type="molecule type" value="Genomic_DNA"/>
</dbReference>
<organism evidence="1 2">
    <name type="scientific">Candidatus Promineifilum breve</name>
    <dbReference type="NCBI Taxonomy" id="1806508"/>
    <lineage>
        <taxon>Bacteria</taxon>
        <taxon>Bacillati</taxon>
        <taxon>Chloroflexota</taxon>
        <taxon>Ardenticatenia</taxon>
        <taxon>Candidatus Promineifilales</taxon>
        <taxon>Candidatus Promineifilaceae</taxon>
        <taxon>Candidatus Promineifilum</taxon>
    </lineage>
</organism>
<dbReference type="RefSeq" id="WP_095044319.1">
    <property type="nucleotide sequence ID" value="NZ_LN890655.1"/>
</dbReference>
<proteinExistence type="predicted"/>
<name>A0A160T460_9CHLR</name>
<reference evidence="1" key="1">
    <citation type="submission" date="2016-01" db="EMBL/GenBank/DDBJ databases">
        <authorList>
            <person name="Mcilroy J.S."/>
            <person name="Karst M S."/>
            <person name="Albertsen M."/>
        </authorList>
    </citation>
    <scope>NUCLEOTIDE SEQUENCE</scope>
    <source>
        <strain evidence="1">Cfx-K</strain>
    </source>
</reference>
<dbReference type="Gene3D" id="3.30.70.270">
    <property type="match status" value="1"/>
</dbReference>
<dbReference type="Proteomes" id="UP000215027">
    <property type="component" value="Chromosome I"/>
</dbReference>
<dbReference type="InterPro" id="IPR043128">
    <property type="entry name" value="Rev_trsase/Diguanyl_cyclase"/>
</dbReference>
<evidence type="ECO:0000313" key="2">
    <source>
        <dbReference type="Proteomes" id="UP000215027"/>
    </source>
</evidence>
<accession>A0A160T460</accession>
<evidence type="ECO:0000313" key="1">
    <source>
        <dbReference type="EMBL" id="CUS05061.2"/>
    </source>
</evidence>